<dbReference type="Pfam" id="PF07585">
    <property type="entry name" value="BBP7"/>
    <property type="match status" value="1"/>
</dbReference>
<evidence type="ECO:0000313" key="2">
    <source>
        <dbReference type="EMBL" id="BBO34407.1"/>
    </source>
</evidence>
<reference evidence="3" key="1">
    <citation type="submission" date="2019-10" db="EMBL/GenBank/DDBJ databases">
        <title>Lacipirellula parvula gen. nov., sp. nov., representing a lineage of planctomycetes widespread in freshwater anoxic habitats, and description of the family Lacipirellulaceae.</title>
        <authorList>
            <person name="Dedysh S.N."/>
            <person name="Kulichevskaya I.S."/>
            <person name="Beletsky A.V."/>
            <person name="Rakitin A.L."/>
            <person name="Mardanov A.V."/>
            <person name="Ivanova A.A."/>
            <person name="Saltykova V.X."/>
            <person name="Rijpstra W.I.C."/>
            <person name="Sinninghe Damste J.S."/>
            <person name="Ravin N.V."/>
        </authorList>
    </citation>
    <scope>NUCLEOTIDE SEQUENCE [LARGE SCALE GENOMIC DNA]</scope>
    <source>
        <strain evidence="3">PX69</strain>
    </source>
</reference>
<protein>
    <submittedName>
        <fullName evidence="2">Uncharacterized protein</fullName>
    </submittedName>
</protein>
<dbReference type="KEGG" id="lpav:PLANPX_4019"/>
<gene>
    <name evidence="2" type="ORF">PLANPX_4019</name>
</gene>
<dbReference type="Proteomes" id="UP000326837">
    <property type="component" value="Chromosome"/>
</dbReference>
<dbReference type="RefSeq" id="WP_152099985.1">
    <property type="nucleotide sequence ID" value="NZ_AP021861.1"/>
</dbReference>
<feature type="signal peptide" evidence="1">
    <location>
        <begin position="1"/>
        <end position="20"/>
    </location>
</feature>
<accession>A0A5K7XEB9</accession>
<feature type="chain" id="PRO_5024998208" evidence="1">
    <location>
        <begin position="21"/>
        <end position="447"/>
    </location>
</feature>
<evidence type="ECO:0000256" key="1">
    <source>
        <dbReference type="SAM" id="SignalP"/>
    </source>
</evidence>
<keyword evidence="1" id="KW-0732">Signal</keyword>
<keyword evidence="3" id="KW-1185">Reference proteome</keyword>
<proteinExistence type="predicted"/>
<evidence type="ECO:0000313" key="3">
    <source>
        <dbReference type="Proteomes" id="UP000326837"/>
    </source>
</evidence>
<organism evidence="2 3">
    <name type="scientific">Lacipirellula parvula</name>
    <dbReference type="NCBI Taxonomy" id="2650471"/>
    <lineage>
        <taxon>Bacteria</taxon>
        <taxon>Pseudomonadati</taxon>
        <taxon>Planctomycetota</taxon>
        <taxon>Planctomycetia</taxon>
        <taxon>Pirellulales</taxon>
        <taxon>Lacipirellulaceae</taxon>
        <taxon>Lacipirellula</taxon>
    </lineage>
</organism>
<dbReference type="EMBL" id="AP021861">
    <property type="protein sequence ID" value="BBO34407.1"/>
    <property type="molecule type" value="Genomic_DNA"/>
</dbReference>
<dbReference type="AlphaFoldDB" id="A0A5K7XEB9"/>
<sequence>MSRLSPSIIRLLMLAFAATAIGGRAYGSDVPIDADEEEVVQTLSLEEPLDAPLEAASNAAPAAADTMEPTDYYDETLVQEFSESPECTDGCSLAPLNSRFWFTAEYLLWGTEGMYVPALVSTSPIGTASGQAGVLDGSSTTLLKGESHFNDDVRSGARFEFGYWLDSEQLDSIAATYFFIGQGSSGYHVDPAQNGIIARPFYNVEDEAGDARLVAYPNLVTGTVDIAAQMNFHAASVEYRRRAINSGRYKIDWLFGYQFAQLDENITIRDSTLSLSGITQGTSINLYDAFDSSNAFHGALLGLAAHEQLSDNWTGDVYGKGSIGGVASRTNITGETATTLNNVTTTNAGGLLTQTTNLGVHREGYVSSAWEFGLRARRKLTSNMSFTIGYTWFLLSHVERAGEQIDLAVNVSQIPPGSLSGLARPAFPGEKSSFWTQGISVGLESRF</sequence>
<dbReference type="InterPro" id="IPR011446">
    <property type="entry name" value="BBP7"/>
</dbReference>
<name>A0A5K7XEB9_9BACT</name>